<feature type="domain" description="S1 motif" evidence="4">
    <location>
        <begin position="36"/>
        <end position="105"/>
    </location>
</feature>
<dbReference type="GO" id="GO:0003729">
    <property type="term" value="F:mRNA binding"/>
    <property type="evidence" value="ECO:0007669"/>
    <property type="project" value="TreeGrafter"/>
</dbReference>
<dbReference type="Pfam" id="PF00575">
    <property type="entry name" value="S1"/>
    <property type="match status" value="2"/>
</dbReference>
<protein>
    <submittedName>
        <fullName evidence="5">30S ribosomal protein S1</fullName>
    </submittedName>
</protein>
<dbReference type="CDD" id="cd04465">
    <property type="entry name" value="S1_RPS1_repeat_ec2_hs2"/>
    <property type="match status" value="1"/>
</dbReference>
<dbReference type="PANTHER" id="PTHR10724">
    <property type="entry name" value="30S RIBOSOMAL PROTEIN S1"/>
    <property type="match status" value="1"/>
</dbReference>
<dbReference type="PANTHER" id="PTHR10724:SF7">
    <property type="entry name" value="SMALL RIBOSOMAL SUBUNIT PROTEIN BS1C"/>
    <property type="match status" value="1"/>
</dbReference>
<dbReference type="RefSeq" id="WP_124154884.1">
    <property type="nucleotide sequence ID" value="NZ_CAWOLW010000702.1"/>
</dbReference>
<proteinExistence type="inferred from homology"/>
<dbReference type="OrthoDB" id="9804077at2"/>
<comment type="caution">
    <text evidence="5">The sequence shown here is derived from an EMBL/GenBank/DDBJ whole genome shotgun (WGS) entry which is preliminary data.</text>
</comment>
<dbReference type="InterPro" id="IPR050437">
    <property type="entry name" value="Ribos_protein_bS1-like"/>
</dbReference>
<feature type="domain" description="S1 motif" evidence="4">
    <location>
        <begin position="201"/>
        <end position="269"/>
    </location>
</feature>
<evidence type="ECO:0000259" key="4">
    <source>
        <dbReference type="PROSITE" id="PS50126"/>
    </source>
</evidence>
<keyword evidence="2 5" id="KW-0689">Ribosomal protein</keyword>
<dbReference type="GO" id="GO:0005840">
    <property type="term" value="C:ribosome"/>
    <property type="evidence" value="ECO:0007669"/>
    <property type="project" value="UniProtKB-KW"/>
</dbReference>
<organism evidence="5 6">
    <name type="scientific">Okeania hirsuta</name>
    <dbReference type="NCBI Taxonomy" id="1458930"/>
    <lineage>
        <taxon>Bacteria</taxon>
        <taxon>Bacillati</taxon>
        <taxon>Cyanobacteriota</taxon>
        <taxon>Cyanophyceae</taxon>
        <taxon>Oscillatoriophycideae</taxon>
        <taxon>Oscillatoriales</taxon>
        <taxon>Microcoleaceae</taxon>
        <taxon>Okeania</taxon>
    </lineage>
</organism>
<accession>A0A3N6PST4</accession>
<sequence>MNPESTSSQESKQSFSMDDFAKALEQPQYNYGFQKGQIVTGKVYSYESEGVYIDIGGKSLALLPIQEAFLGVTQDLSEALPLQLERDFLIIREQNAEGEVLLSIKQLEINQIWENLIELQEGGQSFQVRVIGTNKGGVTVDVQSLRGFIPRSHLLAKDNLESLIDQVLTVNFLELDQEKKKIVMSQRLAAQSAGFSKLIVGQLVEGKVAGVKPFGVFVDLEGLTGLLHITQVSQKRVDSLSTIFAQGNLVKAMIVDLDEGRKRISLSTKVLENYPGEMLEKIDEVMESADARAERARKALPQLQ</sequence>
<evidence type="ECO:0000313" key="5">
    <source>
        <dbReference type="EMBL" id="RQH40830.1"/>
    </source>
</evidence>
<evidence type="ECO:0000313" key="6">
    <source>
        <dbReference type="Proteomes" id="UP000269154"/>
    </source>
</evidence>
<dbReference type="GO" id="GO:1990904">
    <property type="term" value="C:ribonucleoprotein complex"/>
    <property type="evidence" value="ECO:0007669"/>
    <property type="project" value="UniProtKB-KW"/>
</dbReference>
<evidence type="ECO:0000256" key="2">
    <source>
        <dbReference type="ARBA" id="ARBA00022980"/>
    </source>
</evidence>
<evidence type="ECO:0000256" key="3">
    <source>
        <dbReference type="ARBA" id="ARBA00023274"/>
    </source>
</evidence>
<keyword evidence="3" id="KW-0687">Ribonucleoprotein</keyword>
<dbReference type="PROSITE" id="PS50126">
    <property type="entry name" value="S1"/>
    <property type="match status" value="3"/>
</dbReference>
<gene>
    <name evidence="5" type="ORF">D5R40_16085</name>
</gene>
<dbReference type="EMBL" id="RCBY01000086">
    <property type="protein sequence ID" value="RQH40830.1"/>
    <property type="molecule type" value="Genomic_DNA"/>
</dbReference>
<comment type="similarity">
    <text evidence="1">Belongs to the bacterial ribosomal protein bS1 family.</text>
</comment>
<dbReference type="PRINTS" id="PR00681">
    <property type="entry name" value="RIBOSOMALS1"/>
</dbReference>
<evidence type="ECO:0000256" key="1">
    <source>
        <dbReference type="ARBA" id="ARBA00006767"/>
    </source>
</evidence>
<dbReference type="InterPro" id="IPR012340">
    <property type="entry name" value="NA-bd_OB-fold"/>
</dbReference>
<dbReference type="InterPro" id="IPR035104">
    <property type="entry name" value="Ribosomal_protein_S1-like"/>
</dbReference>
<dbReference type="SUPFAM" id="SSF50249">
    <property type="entry name" value="Nucleic acid-binding proteins"/>
    <property type="match status" value="3"/>
</dbReference>
<dbReference type="GO" id="GO:0003735">
    <property type="term" value="F:structural constituent of ribosome"/>
    <property type="evidence" value="ECO:0007669"/>
    <property type="project" value="TreeGrafter"/>
</dbReference>
<dbReference type="AlphaFoldDB" id="A0A3N6PST4"/>
<dbReference type="GO" id="GO:0006412">
    <property type="term" value="P:translation"/>
    <property type="evidence" value="ECO:0007669"/>
    <property type="project" value="TreeGrafter"/>
</dbReference>
<feature type="domain" description="S1 motif" evidence="4">
    <location>
        <begin position="123"/>
        <end position="187"/>
    </location>
</feature>
<reference evidence="5 6" key="1">
    <citation type="journal article" date="2018" name="ACS Chem. Biol.">
        <title>Ketoreductase domain dysfunction expands chemodiversity: malyngamide biosynthesis in the cyanobacterium Okeania hirsuta.</title>
        <authorList>
            <person name="Moss N.A."/>
            <person name="Leao T."/>
            <person name="Rankin M."/>
            <person name="McCullough T.M."/>
            <person name="Qu P."/>
            <person name="Korobeynikov A."/>
            <person name="Smith J.L."/>
            <person name="Gerwick L."/>
            <person name="Gerwick W.H."/>
        </authorList>
    </citation>
    <scope>NUCLEOTIDE SEQUENCE [LARGE SCALE GENOMIC DNA]</scope>
    <source>
        <strain evidence="5 6">PAB10Feb10-1</strain>
    </source>
</reference>
<name>A0A3N6PST4_9CYAN</name>
<dbReference type="InterPro" id="IPR003029">
    <property type="entry name" value="S1_domain"/>
</dbReference>
<keyword evidence="6" id="KW-1185">Reference proteome</keyword>
<dbReference type="Gene3D" id="2.40.50.140">
    <property type="entry name" value="Nucleic acid-binding proteins"/>
    <property type="match status" value="3"/>
</dbReference>
<dbReference type="SMART" id="SM00316">
    <property type="entry name" value="S1"/>
    <property type="match status" value="3"/>
</dbReference>
<dbReference type="Proteomes" id="UP000269154">
    <property type="component" value="Unassembled WGS sequence"/>
</dbReference>